<name>A0ABV7UBV4_9HYPH</name>
<dbReference type="EMBL" id="JBHRYC010000018">
    <property type="protein sequence ID" value="MFC3636094.1"/>
    <property type="molecule type" value="Genomic_DNA"/>
</dbReference>
<feature type="region of interest" description="Disordered" evidence="1">
    <location>
        <begin position="86"/>
        <end position="121"/>
    </location>
</feature>
<accession>A0ABV7UBV4</accession>
<feature type="region of interest" description="Disordered" evidence="1">
    <location>
        <begin position="138"/>
        <end position="157"/>
    </location>
</feature>
<keyword evidence="3" id="KW-1185">Reference proteome</keyword>
<comment type="caution">
    <text evidence="2">The sequence shown here is derived from an EMBL/GenBank/DDBJ whole genome shotgun (WGS) entry which is preliminary data.</text>
</comment>
<organism evidence="2 3">
    <name type="scientific">Camelimonas fluminis</name>
    <dbReference type="NCBI Taxonomy" id="1576911"/>
    <lineage>
        <taxon>Bacteria</taxon>
        <taxon>Pseudomonadati</taxon>
        <taxon>Pseudomonadota</taxon>
        <taxon>Alphaproteobacteria</taxon>
        <taxon>Hyphomicrobiales</taxon>
        <taxon>Chelatococcaceae</taxon>
        <taxon>Camelimonas</taxon>
    </lineage>
</organism>
<evidence type="ECO:0000313" key="3">
    <source>
        <dbReference type="Proteomes" id="UP001595704"/>
    </source>
</evidence>
<gene>
    <name evidence="2" type="ORF">ACFONL_01655</name>
</gene>
<proteinExistence type="predicted"/>
<sequence length="157" mass="18019">MKFYKKDFLNPEWFETPRSKAPEAIRAGAALTNHHHMRRLNAAHFPKKESPMRTTTTNLDPIAILGLEAVPFMPRGQFLAMLRRTGELAPETPQQRKARRDARAEATKEQPGLKLEANPRKVYDTPYLTRGQWFKMMRETGQLQPKPRAPKVETVAA</sequence>
<protein>
    <submittedName>
        <fullName evidence="2">Uncharacterized protein</fullName>
    </submittedName>
</protein>
<reference evidence="3" key="1">
    <citation type="journal article" date="2019" name="Int. J. Syst. Evol. Microbiol.">
        <title>The Global Catalogue of Microorganisms (GCM) 10K type strain sequencing project: providing services to taxonomists for standard genome sequencing and annotation.</title>
        <authorList>
            <consortium name="The Broad Institute Genomics Platform"/>
            <consortium name="The Broad Institute Genome Sequencing Center for Infectious Disease"/>
            <person name="Wu L."/>
            <person name="Ma J."/>
        </authorList>
    </citation>
    <scope>NUCLEOTIDE SEQUENCE [LARGE SCALE GENOMIC DNA]</scope>
    <source>
        <strain evidence="3">KCTC 42282</strain>
    </source>
</reference>
<evidence type="ECO:0000256" key="1">
    <source>
        <dbReference type="SAM" id="MobiDB-lite"/>
    </source>
</evidence>
<evidence type="ECO:0000313" key="2">
    <source>
        <dbReference type="EMBL" id="MFC3636094.1"/>
    </source>
</evidence>
<dbReference type="Proteomes" id="UP001595704">
    <property type="component" value="Unassembled WGS sequence"/>
</dbReference>
<dbReference type="RefSeq" id="WP_191320834.1">
    <property type="nucleotide sequence ID" value="NZ_BNCG01000026.1"/>
</dbReference>